<accession>A0AAT9L9Y1</accession>
<proteinExistence type="predicted"/>
<reference evidence="1" key="2">
    <citation type="journal article" date="2023" name="Biology">
        <title>Prokaryotic Life Associated with Coal-Fire Gas Vents Revealed by Metagenomics.</title>
        <authorList>
            <person name="Kadnikov V.V."/>
            <person name="Mardanov A.V."/>
            <person name="Beletsky A.V."/>
            <person name="Karnachuk O.V."/>
            <person name="Ravin N.V."/>
        </authorList>
    </citation>
    <scope>NUCLEOTIDE SEQUENCE</scope>
    <source>
        <strain evidence="1">Bu02</strain>
    </source>
</reference>
<dbReference type="KEGG" id="fcz:IMF26_07105"/>
<evidence type="ECO:0000313" key="1">
    <source>
        <dbReference type="EMBL" id="QUL97857.1"/>
    </source>
</evidence>
<name>A0AAT9L9Y1_9FIRM</name>
<dbReference type="AlphaFoldDB" id="A0AAT9L9Y1"/>
<gene>
    <name evidence="1" type="ORF">IMF26_07105</name>
</gene>
<sequence length="49" mass="5329">MLERIERIARATLCPASGSELSTENAVSTADTPDRRICAEGVEMIPYCT</sequence>
<protein>
    <submittedName>
        <fullName evidence="1">Uncharacterized protein</fullName>
    </submittedName>
</protein>
<dbReference type="EMBL" id="CP062796">
    <property type="protein sequence ID" value="QUL97857.1"/>
    <property type="molecule type" value="Genomic_DNA"/>
</dbReference>
<reference evidence="1" key="1">
    <citation type="submission" date="2020-10" db="EMBL/GenBank/DDBJ databases">
        <authorList>
            <person name="Kadnikov V."/>
            <person name="Beletsky A.V."/>
            <person name="Mardanov A.V."/>
            <person name="Karnachuk O.V."/>
            <person name="Ravin N.V."/>
        </authorList>
    </citation>
    <scope>NUCLEOTIDE SEQUENCE</scope>
    <source>
        <strain evidence="1">Bu02</strain>
    </source>
</reference>
<organism evidence="1">
    <name type="scientific">Candidatus Fermentithermobacillus carboniphilus</name>
    <dbReference type="NCBI Taxonomy" id="3085328"/>
    <lineage>
        <taxon>Bacteria</taxon>
        <taxon>Bacillati</taxon>
        <taxon>Bacillota</taxon>
        <taxon>Candidatus Fermentithermobacillia</taxon>
        <taxon>Candidatus Fermentithermobacillales</taxon>
        <taxon>Candidatus Fermentithermobacillaceae</taxon>
        <taxon>Candidatus Fermentithermobacillus</taxon>
    </lineage>
</organism>